<accession>A0A6L8MQW7</accession>
<name>A0A6L8MQW7_9BURK</name>
<protein>
    <submittedName>
        <fullName evidence="2">Uncharacterized protein</fullName>
    </submittedName>
</protein>
<evidence type="ECO:0000313" key="2">
    <source>
        <dbReference type="EMBL" id="MYM83538.1"/>
    </source>
</evidence>
<comment type="caution">
    <text evidence="2">The sequence shown here is derived from an EMBL/GenBank/DDBJ whole genome shotgun (WGS) entry which is preliminary data.</text>
</comment>
<gene>
    <name evidence="2" type="ORF">GTP44_16430</name>
</gene>
<dbReference type="AlphaFoldDB" id="A0A6L8MQW7"/>
<reference evidence="2 3" key="1">
    <citation type="submission" date="2019-12" db="EMBL/GenBank/DDBJ databases">
        <title>Novel species isolated from a subtropical stream in China.</title>
        <authorList>
            <person name="Lu H."/>
        </authorList>
    </citation>
    <scope>NUCLEOTIDE SEQUENCE [LARGE SCALE GENOMIC DNA]</scope>
    <source>
        <strain evidence="2 3">FT50W</strain>
    </source>
</reference>
<sequence>MADMSREEVDAKIATSDARCEALMASFRDTLAMQWRRDMEQQNEANRKMLAENRQMTDESRKMLAENRLLMEKVGKQYERTGQMLAELTQGRVSHQR</sequence>
<dbReference type="RefSeq" id="WP_161020295.1">
    <property type="nucleotide sequence ID" value="NZ_WWCP01000020.1"/>
</dbReference>
<feature type="coiled-coil region" evidence="1">
    <location>
        <begin position="32"/>
        <end position="59"/>
    </location>
</feature>
<organism evidence="2 3">
    <name type="scientific">Duganella lactea</name>
    <dbReference type="NCBI Taxonomy" id="2692173"/>
    <lineage>
        <taxon>Bacteria</taxon>
        <taxon>Pseudomonadati</taxon>
        <taxon>Pseudomonadota</taxon>
        <taxon>Betaproteobacteria</taxon>
        <taxon>Burkholderiales</taxon>
        <taxon>Oxalobacteraceae</taxon>
        <taxon>Telluria group</taxon>
        <taxon>Duganella</taxon>
    </lineage>
</organism>
<dbReference type="EMBL" id="WWCP01000020">
    <property type="protein sequence ID" value="MYM83538.1"/>
    <property type="molecule type" value="Genomic_DNA"/>
</dbReference>
<keyword evidence="1" id="KW-0175">Coiled coil</keyword>
<dbReference type="Proteomes" id="UP000474565">
    <property type="component" value="Unassembled WGS sequence"/>
</dbReference>
<evidence type="ECO:0000256" key="1">
    <source>
        <dbReference type="SAM" id="Coils"/>
    </source>
</evidence>
<evidence type="ECO:0000313" key="3">
    <source>
        <dbReference type="Proteomes" id="UP000474565"/>
    </source>
</evidence>
<proteinExistence type="predicted"/>